<feature type="binding site" evidence="5">
    <location>
        <position position="468"/>
    </location>
    <ligand>
        <name>Zn(2+)</name>
        <dbReference type="ChEBI" id="CHEBI:29105"/>
        <label>1</label>
    </ligand>
</feature>
<proteinExistence type="inferred from homology"/>
<dbReference type="InterPro" id="IPR003607">
    <property type="entry name" value="HD/PDEase_dom"/>
</dbReference>
<feature type="domain" description="PDEase" evidence="7">
    <location>
        <begin position="351"/>
        <end position="676"/>
    </location>
</feature>
<evidence type="ECO:0000313" key="8">
    <source>
        <dbReference type="EMBL" id="RNF10330.1"/>
    </source>
</evidence>
<dbReference type="GO" id="GO:0007165">
    <property type="term" value="P:signal transduction"/>
    <property type="evidence" value="ECO:0007669"/>
    <property type="project" value="InterPro"/>
</dbReference>
<evidence type="ECO:0000256" key="2">
    <source>
        <dbReference type="ARBA" id="ARBA00022801"/>
    </source>
</evidence>
<keyword evidence="2 6" id="KW-0378">Hydrolase</keyword>
<organism evidence="8 9">
    <name type="scientific">Trypanosoma rangeli</name>
    <dbReference type="NCBI Taxonomy" id="5698"/>
    <lineage>
        <taxon>Eukaryota</taxon>
        <taxon>Discoba</taxon>
        <taxon>Euglenozoa</taxon>
        <taxon>Kinetoplastea</taxon>
        <taxon>Metakinetoplastina</taxon>
        <taxon>Trypanosomatida</taxon>
        <taxon>Trypanosomatidae</taxon>
        <taxon>Trypanosoma</taxon>
        <taxon>Herpetosoma</taxon>
    </lineage>
</organism>
<evidence type="ECO:0000313" key="9">
    <source>
        <dbReference type="Proteomes" id="UP000283634"/>
    </source>
</evidence>
<feature type="binding site" evidence="5">
    <location>
        <position position="580"/>
    </location>
    <ligand>
        <name>Zn(2+)</name>
        <dbReference type="ChEBI" id="CHEBI:29105"/>
        <label>1</label>
    </ligand>
</feature>
<dbReference type="SUPFAM" id="SSF109604">
    <property type="entry name" value="HD-domain/PDEase-like"/>
    <property type="match status" value="1"/>
</dbReference>
<dbReference type="AlphaFoldDB" id="A0A3R7KV25"/>
<evidence type="ECO:0000256" key="4">
    <source>
        <dbReference type="PIRSR" id="PIRSR623088-2"/>
    </source>
</evidence>
<evidence type="ECO:0000259" key="7">
    <source>
        <dbReference type="PROSITE" id="PS51845"/>
    </source>
</evidence>
<dbReference type="PANTHER" id="PTHR11347">
    <property type="entry name" value="CYCLIC NUCLEOTIDE PHOSPHODIESTERASE"/>
    <property type="match status" value="1"/>
</dbReference>
<dbReference type="EC" id="3.1.4.-" evidence="6"/>
<dbReference type="OrthoDB" id="546632at2759"/>
<dbReference type="GO" id="GO:0046872">
    <property type="term" value="F:metal ion binding"/>
    <property type="evidence" value="ECO:0007669"/>
    <property type="project" value="UniProtKB-KW"/>
</dbReference>
<feature type="active site" description="Proton donor" evidence="3">
    <location>
        <position position="426"/>
    </location>
</feature>
<dbReference type="Pfam" id="PF00233">
    <property type="entry name" value="PDEase_I"/>
    <property type="match status" value="1"/>
</dbReference>
<feature type="binding site" evidence="5">
    <location>
        <position position="430"/>
    </location>
    <ligand>
        <name>Zn(2+)</name>
        <dbReference type="ChEBI" id="CHEBI:29105"/>
        <label>1</label>
    </ligand>
</feature>
<sequence length="677" mass="76083">MGCGSTKELERLQPADVGLLSGSHPLKLDISLLRNVGALPAMRMPGKDKYIKEPGAVVMDDCRGPGRGGGNTASFGVLLLFCAAHTDKLTISYYENATRAIYAKCMTDRELLASKEAAGIPVMWGHFFKSLASDVLKSRAVVKSSKTNTKIVCFKIISSKEPDVKYDYACELVAVSGAGAAADQRAMFEYFVEPMICMLRVRRRSSAGSSRGNVLEKMECDYAVKMARLRQYKAKLQLIMKTVTPLRQEASIKSAQTMKLSLEAKSLERKLHMLYDGQSDKHPLDILYERGGAQHFQHVSQAEDCYPVEEKADQGILACIRAAFPLAPGTTLDSISSVLDRTELQLCLSDSSRQLVRDMFGIFTGVDRWDYDTIQLDILTDGNALFFTTYMLLYKLDLVAHFKLDDTVLQRFLLGVQAGYHPNPYHNAMHAADVTHINYYIMMVAGLKEKCQLSKEEVLAGVIAAAIHDFDHPGLNNNFHAKTNAYLSTLYNDRSILENHHVACVFELILNPAYNVFAPLSKEQMQVVRETMIEMVLATDMGNHGRIFKQFQLRMAETTDWHSSKEDVRLALSMSVKMADISNCARPNYIYMEWARLISCEFYNQGDAEAACGLPISPFMSRMKSVMEFPNGQISFMMYIVVPLLEALSEFLPSLRFALQYCNENKESWQNYQEERS</sequence>
<dbReference type="InterPro" id="IPR002073">
    <property type="entry name" value="PDEase_catalytic_dom"/>
</dbReference>
<gene>
    <name evidence="8" type="ORF">TraAM80_01689</name>
</gene>
<dbReference type="Proteomes" id="UP000283634">
    <property type="component" value="Unassembled WGS sequence"/>
</dbReference>
<protein>
    <recommendedName>
        <fullName evidence="6">Phosphodiesterase</fullName>
        <ecNumber evidence="6">3.1.4.-</ecNumber>
    </recommendedName>
</protein>
<keyword evidence="1 5" id="KW-0479">Metal-binding</keyword>
<comment type="caution">
    <text evidence="8">The sequence shown here is derived from an EMBL/GenBank/DDBJ whole genome shotgun (WGS) entry which is preliminary data.</text>
</comment>
<evidence type="ECO:0000256" key="3">
    <source>
        <dbReference type="PIRSR" id="PIRSR623088-1"/>
    </source>
</evidence>
<dbReference type="InterPro" id="IPR023174">
    <property type="entry name" value="PDEase_CS"/>
</dbReference>
<feature type="binding site" evidence="4">
    <location>
        <position position="469"/>
    </location>
    <ligand>
        <name>AMP</name>
        <dbReference type="ChEBI" id="CHEBI:456215"/>
    </ligand>
</feature>
<dbReference type="RefSeq" id="XP_029241487.1">
    <property type="nucleotide sequence ID" value="XM_029378722.1"/>
</dbReference>
<dbReference type="PRINTS" id="PR00387">
    <property type="entry name" value="PDIESTERASE1"/>
</dbReference>
<evidence type="ECO:0000256" key="5">
    <source>
        <dbReference type="PIRSR" id="PIRSR623088-3"/>
    </source>
</evidence>
<dbReference type="OMA" id="QINYYIM"/>
<evidence type="ECO:0000256" key="1">
    <source>
        <dbReference type="ARBA" id="ARBA00022723"/>
    </source>
</evidence>
<evidence type="ECO:0000256" key="6">
    <source>
        <dbReference type="RuleBase" id="RU363067"/>
    </source>
</evidence>
<feature type="binding site" evidence="4">
    <location>
        <position position="580"/>
    </location>
    <ligand>
        <name>AMP</name>
        <dbReference type="ChEBI" id="CHEBI:456215"/>
    </ligand>
</feature>
<feature type="binding site" evidence="4">
    <location>
        <position position="633"/>
    </location>
    <ligand>
        <name>AMP</name>
        <dbReference type="ChEBI" id="CHEBI:456215"/>
    </ligand>
</feature>
<keyword evidence="9" id="KW-1185">Reference proteome</keyword>
<feature type="binding site" evidence="5">
    <location>
        <position position="469"/>
    </location>
    <ligand>
        <name>Zn(2+)</name>
        <dbReference type="ChEBI" id="CHEBI:29105"/>
        <label>2</label>
    </ligand>
</feature>
<dbReference type="EMBL" id="MKGL01000033">
    <property type="protein sequence ID" value="RNF10330.1"/>
    <property type="molecule type" value="Genomic_DNA"/>
</dbReference>
<dbReference type="VEuPathDB" id="TriTrypDB:TRSC58_00397"/>
<comment type="cofactor">
    <cofactor evidence="6">
        <name>a divalent metal cation</name>
        <dbReference type="ChEBI" id="CHEBI:60240"/>
    </cofactor>
    <text evidence="6">Binds 2 divalent metal cations per subunit. Site 1 may preferentially bind zinc ions, while site 2 has a preference for magnesium and/or manganese ions.</text>
</comment>
<dbReference type="Gene3D" id="1.10.1300.10">
    <property type="entry name" value="3'5'-cyclic nucleotide phosphodiesterase, catalytic domain"/>
    <property type="match status" value="1"/>
</dbReference>
<dbReference type="GO" id="GO:0004114">
    <property type="term" value="F:3',5'-cyclic-nucleotide phosphodiesterase activity"/>
    <property type="evidence" value="ECO:0007669"/>
    <property type="project" value="InterPro"/>
</dbReference>
<feature type="binding site" evidence="5">
    <location>
        <position position="469"/>
    </location>
    <ligand>
        <name>Zn(2+)</name>
        <dbReference type="ChEBI" id="CHEBI:29105"/>
        <label>1</label>
    </ligand>
</feature>
<dbReference type="GeneID" id="40325622"/>
<feature type="binding site" evidence="4">
    <location>
        <begin position="426"/>
        <end position="430"/>
    </location>
    <ligand>
        <name>AMP</name>
        <dbReference type="ChEBI" id="CHEBI:456215"/>
    </ligand>
</feature>
<dbReference type="PROSITE" id="PS00126">
    <property type="entry name" value="PDEASE_I_1"/>
    <property type="match status" value="1"/>
</dbReference>
<name>A0A3R7KV25_TRYRA</name>
<comment type="similarity">
    <text evidence="6">Belongs to the cyclic nucleotide phosphodiesterase family.</text>
</comment>
<dbReference type="CDD" id="cd00077">
    <property type="entry name" value="HDc"/>
    <property type="match status" value="1"/>
</dbReference>
<reference evidence="8 9" key="1">
    <citation type="journal article" date="2018" name="BMC Genomics">
        <title>Genomic comparison of Trypanosoma conorhini and Trypanosoma rangeli to Trypanosoma cruzi strains of high and low virulence.</title>
        <authorList>
            <person name="Bradwell K.R."/>
            <person name="Koparde V.N."/>
            <person name="Matveyev A.V."/>
            <person name="Serrano M.G."/>
            <person name="Alves J.M."/>
            <person name="Parikh H."/>
            <person name="Huang B."/>
            <person name="Lee V."/>
            <person name="Espinosa-Alvarez O."/>
            <person name="Ortiz P.A."/>
            <person name="Costa-Martins A.G."/>
            <person name="Teixeira M.M."/>
            <person name="Buck G.A."/>
        </authorList>
    </citation>
    <scope>NUCLEOTIDE SEQUENCE [LARGE SCALE GENOMIC DNA]</scope>
    <source>
        <strain evidence="8 9">AM80</strain>
    </source>
</reference>
<accession>A0A3R7KV25</accession>
<dbReference type="PROSITE" id="PS51845">
    <property type="entry name" value="PDEASE_I_2"/>
    <property type="match status" value="1"/>
</dbReference>
<dbReference type="InterPro" id="IPR023088">
    <property type="entry name" value="PDEase"/>
</dbReference>
<dbReference type="InterPro" id="IPR036971">
    <property type="entry name" value="PDEase_catalytic_dom_sf"/>
</dbReference>